<dbReference type="GO" id="GO:0031418">
    <property type="term" value="F:L-ascorbic acid binding"/>
    <property type="evidence" value="ECO:0007669"/>
    <property type="project" value="InterPro"/>
</dbReference>
<comment type="subcellular location">
    <subcellularLocation>
        <location evidence="2">Endoplasmic reticulum membrane</location>
        <topology evidence="2">Single-pass type II membrane protein</topology>
    </subcellularLocation>
</comment>
<keyword evidence="6" id="KW-0408">Iron</keyword>
<dbReference type="GO" id="GO:0005506">
    <property type="term" value="F:iron ion binding"/>
    <property type="evidence" value="ECO:0007669"/>
    <property type="project" value="InterPro"/>
</dbReference>
<evidence type="ECO:0000256" key="7">
    <source>
        <dbReference type="ARBA" id="ARBA00049169"/>
    </source>
</evidence>
<dbReference type="InterPro" id="IPR045054">
    <property type="entry name" value="P4HA-like"/>
</dbReference>
<dbReference type="Pfam" id="PF13640">
    <property type="entry name" value="2OG-FeII_Oxy_3"/>
    <property type="match status" value="1"/>
</dbReference>
<evidence type="ECO:0000256" key="5">
    <source>
        <dbReference type="ARBA" id="ARBA00023002"/>
    </source>
</evidence>
<evidence type="ECO:0000256" key="1">
    <source>
        <dbReference type="ARBA" id="ARBA00001961"/>
    </source>
</evidence>
<dbReference type="GO" id="GO:0004656">
    <property type="term" value="F:procollagen-proline 4-dioxygenase activity"/>
    <property type="evidence" value="ECO:0007669"/>
    <property type="project" value="UniProtKB-EC"/>
</dbReference>
<sequence length="261" mass="28893">MVRAARISSPSNAPAGLKRELTNPSLSPWMVNKKAKQAPGQVASSHRKFPSICQKHTELQQLRGHEIMVAENGLSQSECDAIINFAEVTKFQHQSSRGATHNEAFRDNERIALQDQDIATELWERTGLAELLKAHQIGNSSAKGLNANIRLYKYMPGQRFGRHIDESVQLGNGRQTRYTLLIYLCGHGSQSLISKASSQQPRLQGGATIFYDDRGRVAASVQPRSGMMLLHLHGNDCLEHEAAPVRAGVKYILRSDVIYGP</sequence>
<keyword evidence="3" id="KW-0479">Metal-binding</keyword>
<feature type="region of interest" description="Disordered" evidence="8">
    <location>
        <begin position="1"/>
        <end position="26"/>
    </location>
</feature>
<comment type="cofactor">
    <cofactor evidence="1">
        <name>L-ascorbate</name>
        <dbReference type="ChEBI" id="CHEBI:38290"/>
    </cofactor>
</comment>
<dbReference type="PANTHER" id="PTHR10869:SF236">
    <property type="entry name" value="PROLYL 4-HYDROXYLASE ALPHA SUBUNIT DOMAIN-CONTAINING PROTEIN"/>
    <property type="match status" value="1"/>
</dbReference>
<keyword evidence="4" id="KW-0223">Dioxygenase</keyword>
<reference evidence="10 11" key="1">
    <citation type="journal article" date="2024" name="Nat. Commun.">
        <title>Phylogenomics reveals the evolutionary origins of lichenization in chlorophyte algae.</title>
        <authorList>
            <person name="Puginier C."/>
            <person name="Libourel C."/>
            <person name="Otte J."/>
            <person name="Skaloud P."/>
            <person name="Haon M."/>
            <person name="Grisel S."/>
            <person name="Petersen M."/>
            <person name="Berrin J.G."/>
            <person name="Delaux P.M."/>
            <person name="Dal Grande F."/>
            <person name="Keller J."/>
        </authorList>
    </citation>
    <scope>NUCLEOTIDE SEQUENCE [LARGE SCALE GENOMIC DNA]</scope>
    <source>
        <strain evidence="10 11">SAG 2145</strain>
    </source>
</reference>
<gene>
    <name evidence="10" type="ORF">WJX74_010477</name>
</gene>
<keyword evidence="5" id="KW-0560">Oxidoreductase</keyword>
<evidence type="ECO:0000256" key="3">
    <source>
        <dbReference type="ARBA" id="ARBA00022723"/>
    </source>
</evidence>
<dbReference type="EMBL" id="JALJOS010000003">
    <property type="protein sequence ID" value="KAK9841702.1"/>
    <property type="molecule type" value="Genomic_DNA"/>
</dbReference>
<dbReference type="GO" id="GO:0005789">
    <property type="term" value="C:endoplasmic reticulum membrane"/>
    <property type="evidence" value="ECO:0007669"/>
    <property type="project" value="UniProtKB-SubCell"/>
</dbReference>
<protein>
    <recommendedName>
        <fullName evidence="9">Prolyl 4-hydroxylase alpha subunit domain-containing protein</fullName>
    </recommendedName>
</protein>
<evidence type="ECO:0000313" key="11">
    <source>
        <dbReference type="Proteomes" id="UP001438707"/>
    </source>
</evidence>
<organism evidence="10 11">
    <name type="scientific">Apatococcus lobatus</name>
    <dbReference type="NCBI Taxonomy" id="904363"/>
    <lineage>
        <taxon>Eukaryota</taxon>
        <taxon>Viridiplantae</taxon>
        <taxon>Chlorophyta</taxon>
        <taxon>core chlorophytes</taxon>
        <taxon>Trebouxiophyceae</taxon>
        <taxon>Chlorellales</taxon>
        <taxon>Chlorellaceae</taxon>
        <taxon>Apatococcus</taxon>
    </lineage>
</organism>
<dbReference type="Gene3D" id="2.60.120.620">
    <property type="entry name" value="q2cbj1_9rhob like domain"/>
    <property type="match status" value="1"/>
</dbReference>
<dbReference type="InterPro" id="IPR006620">
    <property type="entry name" value="Pro_4_hyd_alph"/>
</dbReference>
<evidence type="ECO:0000256" key="2">
    <source>
        <dbReference type="ARBA" id="ARBA00004648"/>
    </source>
</evidence>
<evidence type="ECO:0000256" key="8">
    <source>
        <dbReference type="SAM" id="MobiDB-lite"/>
    </source>
</evidence>
<feature type="domain" description="Prolyl 4-hydroxylase alpha subunit" evidence="9">
    <location>
        <begin position="65"/>
        <end position="258"/>
    </location>
</feature>
<comment type="caution">
    <text evidence="10">The sequence shown here is derived from an EMBL/GenBank/DDBJ whole genome shotgun (WGS) entry which is preliminary data.</text>
</comment>
<dbReference type="SMART" id="SM00702">
    <property type="entry name" value="P4Hc"/>
    <property type="match status" value="1"/>
</dbReference>
<evidence type="ECO:0000256" key="6">
    <source>
        <dbReference type="ARBA" id="ARBA00023004"/>
    </source>
</evidence>
<name>A0AAW1S741_9CHLO</name>
<dbReference type="InterPro" id="IPR044862">
    <property type="entry name" value="Pro_4_hyd_alph_FE2OG_OXY"/>
</dbReference>
<dbReference type="Proteomes" id="UP001438707">
    <property type="component" value="Unassembled WGS sequence"/>
</dbReference>
<evidence type="ECO:0000256" key="4">
    <source>
        <dbReference type="ARBA" id="ARBA00022964"/>
    </source>
</evidence>
<proteinExistence type="predicted"/>
<accession>A0AAW1S741</accession>
<keyword evidence="11" id="KW-1185">Reference proteome</keyword>
<comment type="catalytic activity">
    <reaction evidence="7">
        <text>L-prolyl-[collagen] + 2-oxoglutarate + O2 = trans-4-hydroxy-L-prolyl-[collagen] + succinate + CO2</text>
        <dbReference type="Rhea" id="RHEA:18945"/>
        <dbReference type="Rhea" id="RHEA-COMP:11676"/>
        <dbReference type="Rhea" id="RHEA-COMP:11680"/>
        <dbReference type="ChEBI" id="CHEBI:15379"/>
        <dbReference type="ChEBI" id="CHEBI:16526"/>
        <dbReference type="ChEBI" id="CHEBI:16810"/>
        <dbReference type="ChEBI" id="CHEBI:30031"/>
        <dbReference type="ChEBI" id="CHEBI:50342"/>
        <dbReference type="ChEBI" id="CHEBI:61965"/>
        <dbReference type="EC" id="1.14.11.2"/>
    </reaction>
</comment>
<evidence type="ECO:0000313" key="10">
    <source>
        <dbReference type="EMBL" id="KAK9841702.1"/>
    </source>
</evidence>
<evidence type="ECO:0000259" key="9">
    <source>
        <dbReference type="SMART" id="SM00702"/>
    </source>
</evidence>
<dbReference type="AlphaFoldDB" id="A0AAW1S741"/>
<dbReference type="PANTHER" id="PTHR10869">
    <property type="entry name" value="PROLYL 4-HYDROXYLASE ALPHA SUBUNIT"/>
    <property type="match status" value="1"/>
</dbReference>